<dbReference type="AlphaFoldDB" id="A0A2T1C3A3"/>
<evidence type="ECO:0000256" key="6">
    <source>
        <dbReference type="ARBA" id="ARBA00022833"/>
    </source>
</evidence>
<name>A0A2T1C3A3_9CYAN</name>
<evidence type="ECO:0000256" key="5">
    <source>
        <dbReference type="ARBA" id="ARBA00022801"/>
    </source>
</evidence>
<organism evidence="9 10">
    <name type="scientific">Merismopedia glauca CCAP 1448/3</name>
    <dbReference type="NCBI Taxonomy" id="1296344"/>
    <lineage>
        <taxon>Bacteria</taxon>
        <taxon>Bacillati</taxon>
        <taxon>Cyanobacteriota</taxon>
        <taxon>Cyanophyceae</taxon>
        <taxon>Synechococcales</taxon>
        <taxon>Merismopediaceae</taxon>
        <taxon>Merismopedia</taxon>
    </lineage>
</organism>
<reference evidence="9 10" key="2">
    <citation type="submission" date="2018-03" db="EMBL/GenBank/DDBJ databases">
        <title>The ancient ancestry and fast evolution of plastids.</title>
        <authorList>
            <person name="Moore K.R."/>
            <person name="Magnabosco C."/>
            <person name="Momper L."/>
            <person name="Gold D.A."/>
            <person name="Bosak T."/>
            <person name="Fournier G.P."/>
        </authorList>
    </citation>
    <scope>NUCLEOTIDE SEQUENCE [LARGE SCALE GENOMIC DNA]</scope>
    <source>
        <strain evidence="9 10">CCAP 1448/3</strain>
    </source>
</reference>
<dbReference type="EMBL" id="PVWJ01000050">
    <property type="protein sequence ID" value="PSB02742.1"/>
    <property type="molecule type" value="Genomic_DNA"/>
</dbReference>
<keyword evidence="5" id="KW-0378">Hydrolase</keyword>
<dbReference type="InterPro" id="IPR027417">
    <property type="entry name" value="P-loop_NTPase"/>
</dbReference>
<dbReference type="PANTHER" id="PTHR30134">
    <property type="entry name" value="HYDROGENASE PROTEIN ASSEMBLY PROTEIN, NICKEL CHAPERONE"/>
    <property type="match status" value="1"/>
</dbReference>
<dbReference type="CDD" id="cd05390">
    <property type="entry name" value="HypB"/>
    <property type="match status" value="1"/>
</dbReference>
<sequence>MCTDCGCSQVDTAKVQIEGEPHHHHHKHTHTIEVRERLLAKNDSFAMQNRDRFQSCGLLVLNIMSSPGSGKTTLIEQIAKSKGDRAHKVGVIVGDLATENDALRLKAAGATALQITTGTACHLEADMVSHAASHLYLTNLEILIVENVGNLVCPAAYDLGETLRVVLLSVTEGEDKPLKYPTAFQSADVVILSKIDLAEAVEFDRETAIANIRRMAPQAKLFEVSARKGLGMEAWLNYLQSLMLLEVCR</sequence>
<dbReference type="PIRSF" id="PIRSF005624">
    <property type="entry name" value="Ni-bind_GTPase"/>
    <property type="match status" value="1"/>
</dbReference>
<comment type="caution">
    <text evidence="9">The sequence shown here is derived from an EMBL/GenBank/DDBJ whole genome shotgun (WGS) entry which is preliminary data.</text>
</comment>
<gene>
    <name evidence="9" type="primary">hypB</name>
    <name evidence="9" type="ORF">C7B64_11700</name>
</gene>
<comment type="similarity">
    <text evidence="1">Belongs to the SIMIBI class G3E GTPase family. HypB/HupM subfamily.</text>
</comment>
<dbReference type="GO" id="GO:0003924">
    <property type="term" value="F:GTPase activity"/>
    <property type="evidence" value="ECO:0007669"/>
    <property type="project" value="InterPro"/>
</dbReference>
<reference evidence="9 10" key="1">
    <citation type="submission" date="2018-02" db="EMBL/GenBank/DDBJ databases">
        <authorList>
            <person name="Cohen D.B."/>
            <person name="Kent A.D."/>
        </authorList>
    </citation>
    <scope>NUCLEOTIDE SEQUENCE [LARGE SCALE GENOMIC DNA]</scope>
    <source>
        <strain evidence="9 10">CCAP 1448/3</strain>
    </source>
</reference>
<dbReference type="GO" id="GO:0005525">
    <property type="term" value="F:GTP binding"/>
    <property type="evidence" value="ECO:0007669"/>
    <property type="project" value="UniProtKB-KW"/>
</dbReference>
<evidence type="ECO:0000256" key="7">
    <source>
        <dbReference type="ARBA" id="ARBA00023134"/>
    </source>
</evidence>
<dbReference type="NCBIfam" id="TIGR00073">
    <property type="entry name" value="hypB"/>
    <property type="match status" value="1"/>
</dbReference>
<dbReference type="PANTHER" id="PTHR30134:SF2">
    <property type="entry name" value="HYDROGENASE MATURATION FACTOR HYPB"/>
    <property type="match status" value="1"/>
</dbReference>
<dbReference type="InterPro" id="IPR004392">
    <property type="entry name" value="Hyd_mat_HypB"/>
</dbReference>
<keyword evidence="6" id="KW-0862">Zinc</keyword>
<feature type="domain" description="CobW/HypB/UreG nucleotide-binding" evidence="8">
    <location>
        <begin position="60"/>
        <end position="221"/>
    </location>
</feature>
<dbReference type="Gene3D" id="3.40.50.300">
    <property type="entry name" value="P-loop containing nucleotide triphosphate hydrolases"/>
    <property type="match status" value="1"/>
</dbReference>
<dbReference type="GO" id="GO:0016151">
    <property type="term" value="F:nickel cation binding"/>
    <property type="evidence" value="ECO:0007669"/>
    <property type="project" value="InterPro"/>
</dbReference>
<dbReference type="Proteomes" id="UP000238762">
    <property type="component" value="Unassembled WGS sequence"/>
</dbReference>
<keyword evidence="3" id="KW-0479">Metal-binding</keyword>
<evidence type="ECO:0000256" key="1">
    <source>
        <dbReference type="ARBA" id="ARBA00006211"/>
    </source>
</evidence>
<evidence type="ECO:0000313" key="10">
    <source>
        <dbReference type="Proteomes" id="UP000238762"/>
    </source>
</evidence>
<protein>
    <submittedName>
        <fullName evidence="9">Hydrogenase accessory protein HypB</fullName>
    </submittedName>
</protein>
<evidence type="ECO:0000313" key="9">
    <source>
        <dbReference type="EMBL" id="PSB02742.1"/>
    </source>
</evidence>
<accession>A0A2T1C3A3</accession>
<dbReference type="SUPFAM" id="SSF52540">
    <property type="entry name" value="P-loop containing nucleoside triphosphate hydrolases"/>
    <property type="match status" value="1"/>
</dbReference>
<keyword evidence="7" id="KW-0342">GTP-binding</keyword>
<evidence type="ECO:0000256" key="4">
    <source>
        <dbReference type="ARBA" id="ARBA00022741"/>
    </source>
</evidence>
<proteinExistence type="inferred from homology"/>
<dbReference type="GO" id="GO:0051604">
    <property type="term" value="P:protein maturation"/>
    <property type="evidence" value="ECO:0007669"/>
    <property type="project" value="InterPro"/>
</dbReference>
<dbReference type="GO" id="GO:0008270">
    <property type="term" value="F:zinc ion binding"/>
    <property type="evidence" value="ECO:0007669"/>
    <property type="project" value="TreeGrafter"/>
</dbReference>
<dbReference type="RefSeq" id="WP_106288835.1">
    <property type="nucleotide sequence ID" value="NZ_CAWNTC010000042.1"/>
</dbReference>
<evidence type="ECO:0000256" key="3">
    <source>
        <dbReference type="ARBA" id="ARBA00022723"/>
    </source>
</evidence>
<evidence type="ECO:0000256" key="2">
    <source>
        <dbReference type="ARBA" id="ARBA00022596"/>
    </source>
</evidence>
<keyword evidence="4" id="KW-0547">Nucleotide-binding</keyword>
<dbReference type="OrthoDB" id="9802035at2"/>
<keyword evidence="10" id="KW-1185">Reference proteome</keyword>
<evidence type="ECO:0000259" key="8">
    <source>
        <dbReference type="Pfam" id="PF02492"/>
    </source>
</evidence>
<dbReference type="Pfam" id="PF02492">
    <property type="entry name" value="cobW"/>
    <property type="match status" value="1"/>
</dbReference>
<dbReference type="InterPro" id="IPR003495">
    <property type="entry name" value="CobW/HypB/UreG_nucleotide-bd"/>
</dbReference>
<keyword evidence="2" id="KW-0533">Nickel</keyword>